<dbReference type="InterPro" id="IPR006644">
    <property type="entry name" value="Cadg"/>
</dbReference>
<accession>A0A7J5U0A2</accession>
<dbReference type="Gene3D" id="2.60.40.10">
    <property type="entry name" value="Immunoglobulins"/>
    <property type="match status" value="4"/>
</dbReference>
<comment type="caution">
    <text evidence="3">The sequence shown here is derived from an EMBL/GenBank/DDBJ whole genome shotgun (WGS) entry which is preliminary data.</text>
</comment>
<reference evidence="3 4" key="1">
    <citation type="submission" date="2019-10" db="EMBL/GenBank/DDBJ databases">
        <title>Rudanella paleaurantiibacter sp. nov., isolated from sludge.</title>
        <authorList>
            <person name="Xu S.Q."/>
        </authorList>
    </citation>
    <scope>NUCLEOTIDE SEQUENCE [LARGE SCALE GENOMIC DNA]</scope>
    <source>
        <strain evidence="3 4">HX-22-17</strain>
    </source>
</reference>
<dbReference type="InterPro" id="IPR003961">
    <property type="entry name" value="FN3_dom"/>
</dbReference>
<keyword evidence="1" id="KW-1133">Transmembrane helix</keyword>
<evidence type="ECO:0000259" key="2">
    <source>
        <dbReference type="PROSITE" id="PS50853"/>
    </source>
</evidence>
<dbReference type="InterPro" id="IPR025667">
    <property type="entry name" value="SprB_repeat"/>
</dbReference>
<feature type="transmembrane region" description="Helical" evidence="1">
    <location>
        <begin position="20"/>
        <end position="38"/>
    </location>
</feature>
<dbReference type="Proteomes" id="UP000488299">
    <property type="component" value="Unassembled WGS sequence"/>
</dbReference>
<proteinExistence type="predicted"/>
<protein>
    <submittedName>
        <fullName evidence="3">T9SS type A sorting domain-containing protein</fullName>
    </submittedName>
</protein>
<keyword evidence="1" id="KW-0472">Membrane</keyword>
<dbReference type="SUPFAM" id="SSF49265">
    <property type="entry name" value="Fibronectin type III"/>
    <property type="match status" value="1"/>
</dbReference>
<gene>
    <name evidence="3" type="ORF">F5984_10220</name>
</gene>
<dbReference type="Pfam" id="PF05345">
    <property type="entry name" value="He_PIG"/>
    <property type="match status" value="2"/>
</dbReference>
<dbReference type="SUPFAM" id="SSF49313">
    <property type="entry name" value="Cadherin-like"/>
    <property type="match status" value="2"/>
</dbReference>
<dbReference type="NCBIfam" id="TIGR04183">
    <property type="entry name" value="Por_Secre_tail"/>
    <property type="match status" value="1"/>
</dbReference>
<dbReference type="InterPro" id="IPR026444">
    <property type="entry name" value="Secre_tail"/>
</dbReference>
<dbReference type="SMART" id="SM00089">
    <property type="entry name" value="PKD"/>
    <property type="match status" value="9"/>
</dbReference>
<dbReference type="GO" id="GO:0016020">
    <property type="term" value="C:membrane"/>
    <property type="evidence" value="ECO:0007669"/>
    <property type="project" value="InterPro"/>
</dbReference>
<dbReference type="InterPro" id="IPR013783">
    <property type="entry name" value="Ig-like_fold"/>
</dbReference>
<name>A0A7J5U0A2_9BACT</name>
<dbReference type="GO" id="GO:0005509">
    <property type="term" value="F:calcium ion binding"/>
    <property type="evidence" value="ECO:0007669"/>
    <property type="project" value="InterPro"/>
</dbReference>
<sequence>MLVVSHDGQFCRKTQLTPAYFLPLLLNLSLNLSFNSIMRLSLPHRPEALRLRVQLHSLKLFFLVVVLLASFGQAVRAQSPPSSVTVSGACLAQAVTLNLSTTNFEGSNRPSYTATSSVILNGQTYAGVEISLSYLTSASVWVLSFDGQPYLSNTSTGSLPPTTGWLAETSGVVGPCTGNTPLVVQLPATLATVTTTAPSEIRPNRATLGGNVTNDGGGAITERGVVYVAGTGTPTTANTKVTGGTGTGAFSVTATGLSANTLYTVRAYAINSAGPSYGSSLTFTTPVALAATIIQTTNVSCNGGANGSLVASVSGGVGPFTYNWTPGSPSGDGTTTITGLAAGSYTITVTDGQGTTATAVGTVTQPPTLVINTFSQTNVSCNGGSNGSASVTPSGGVGGYTYSWAPSGGTNAAATGLAAGSYTVTVTDANACTTTRSFNITQPPVLAISNFSQTNVSCNGSNTGTATVTPSGGAGGYTYSWAPSGGTNATATGLVAGTYTVTVTDANACTTTRSFTITQPPALAVSNFSQTNVSCNGGSNGSASVTPSGGAGGYTYSWAPSGGTNATATGLVAGTYTVTITDANACTTTRSFTITQPPVLASSGNQTNVSCNGGSNGSATVTPSGGAGGYTYSWAPSGGTNATATGLVAGTYTVTVTDANACTTTRSFTITQPPTLVINTYSQTNVSCNGGATGSATVTPSGGTGSYTYSWAPSGGNGATATGLAAGSYTVTVTDANGCVATRSFTITQPPALTVTTSQTNVNCNGGNTGVASVSVSGGAGGYTYSWAPSGGNGATATGLAAGSYTVTITDANACVATQTFTITQQAAISITPSQTNVTCNGLTNGTAAVSVSGNSGPYTYSWAPSGGNGATATGLAAGSYTVTVTDANGCVATQTFTITQPNALVLGGNQTNVSCNGGATGSATVSASGNPGPYTYMWAPSGGSAPTASGLTAGIYSVTVISGNGCTATRSFTITQPPLLAATTSQTDVSCNGGSTGSASVTPSGGVGGYTYLWSPSGGTAATATGLTAGNYSVLVTDANGCTLTRNFTISQPPVLSVGVSQTNVSTFAATDGRASVSVSGGAGSPYMYDWTPGNPTGDGTNTISGLAAGLYNVLITDPNGCTISQSVTITQPGQLTTPAPVVSAPANGALINTSTPAIAGTAAANSTVTVIVDGSTAGTTTANGAGNWTFTLSVPLSQGSHTVRARAQLTNQIQSVDSNTNTFTVDSNQPTVTVSTIATNPTQVSPIPVTISFNESVTGLTLAEISVTNGTASTLTGSGSTYTVSIVPAGTGLVTVSLAPGVAQDNAGNQNLASNLLSIQYNAPNGAPTVANAIPPQSATVGQAFTFTIPANTFTDVETPNSLTLSVAGLPPNLTFSGNTISGLVSTSGTSTVTVTATDPGGLSVNTTFIITTASQPFGGTVVSYNCQTGAIVLGSVGSTGGVIEYFAIGVTGWTTNPNQLIEAGLRADPKPITIQVRQNGVEGLPFIFNFGQFCGNNTPPLLVNAVPPQSATVGVPYTLNLGTVFTDAQTPGQITLSGSGVPAGLNLIGTFITGTPSASGVSTITLTATDPGGLSSSTSFVLTVSPVGSQTSTPPPTGGLLSATVVSYNCSTGAIVFGSTGGNGSAVEYLSIGITGWTTNTNHVIEAGLRADPKPITVQIRQNGVLGQAFVFDFAAFCTGAPQPPASTTSCGSPTATLGSALQVTGVTEVNCQTGSFRILTSGGNGSPISYANLVGLSNADPNNCLRVLDNPDLIRAVNNPASDIGPLNLRVTQNGVTSNTFSFNFKQFCTGTARIARAEDAPLEVTVLGNPTTAEWVAVRIAGAGSEALSLEVADAQGHLVSQQQATASQGEATTRVRVGASAGMYVLRVSTPTRTQTVKIVRQ</sequence>
<dbReference type="InterPro" id="IPR036116">
    <property type="entry name" value="FN3_sf"/>
</dbReference>
<dbReference type="Pfam" id="PF19078">
    <property type="entry name" value="Big_12"/>
    <property type="match status" value="1"/>
</dbReference>
<keyword evidence="1" id="KW-0812">Transmembrane</keyword>
<dbReference type="InterPro" id="IPR015919">
    <property type="entry name" value="Cadherin-like_sf"/>
</dbReference>
<dbReference type="EMBL" id="WELI01000003">
    <property type="protein sequence ID" value="KAB7731173.1"/>
    <property type="molecule type" value="Genomic_DNA"/>
</dbReference>
<feature type="domain" description="Fibronectin type-III" evidence="2">
    <location>
        <begin position="186"/>
        <end position="288"/>
    </location>
</feature>
<evidence type="ECO:0000313" key="3">
    <source>
        <dbReference type="EMBL" id="KAB7731173.1"/>
    </source>
</evidence>
<dbReference type="InterPro" id="IPR022409">
    <property type="entry name" value="PKD/Chitinase_dom"/>
</dbReference>
<evidence type="ECO:0000313" key="4">
    <source>
        <dbReference type="Proteomes" id="UP000488299"/>
    </source>
</evidence>
<dbReference type="InterPro" id="IPR044048">
    <property type="entry name" value="Big_12"/>
</dbReference>
<keyword evidence="4" id="KW-1185">Reference proteome</keyword>
<dbReference type="SMART" id="SM00736">
    <property type="entry name" value="CADG"/>
    <property type="match status" value="2"/>
</dbReference>
<feature type="transmembrane region" description="Helical" evidence="1">
    <location>
        <begin position="58"/>
        <end position="75"/>
    </location>
</feature>
<organism evidence="3 4">
    <name type="scientific">Rudanella paleaurantiibacter</name>
    <dbReference type="NCBI Taxonomy" id="2614655"/>
    <lineage>
        <taxon>Bacteria</taxon>
        <taxon>Pseudomonadati</taxon>
        <taxon>Bacteroidota</taxon>
        <taxon>Cytophagia</taxon>
        <taxon>Cytophagales</taxon>
        <taxon>Cytophagaceae</taxon>
        <taxon>Rudanella</taxon>
    </lineage>
</organism>
<dbReference type="Gene3D" id="2.60.40.740">
    <property type="match status" value="9"/>
</dbReference>
<evidence type="ECO:0000256" key="1">
    <source>
        <dbReference type="SAM" id="Phobius"/>
    </source>
</evidence>
<dbReference type="PROSITE" id="PS50853">
    <property type="entry name" value="FN3"/>
    <property type="match status" value="1"/>
</dbReference>
<dbReference type="Pfam" id="PF13573">
    <property type="entry name" value="SprB"/>
    <property type="match status" value="10"/>
</dbReference>